<evidence type="ECO:0000259" key="2">
    <source>
        <dbReference type="Pfam" id="PF21882"/>
    </source>
</evidence>
<feature type="region of interest" description="Disordered" evidence="1">
    <location>
        <begin position="1"/>
        <end position="27"/>
    </location>
</feature>
<sequence>MHRIDTSTAQKDKFGAGKNGFTGGNPQTGELATALDADYFDDLQEEICNVIEGAGVNLAKGTRNQLLSALKQLPRISNQTFYTDTGSANAIIIAPSPAITALSDGQVFEIACAAVNTGAVTLKINALPAYPVIGPAGSLQGGEIGAAKGVIRVVWSASKSSFLLMSQNTAGPQQVAPATQSNQAVNLGQFTLLSGDAGYMKFPNGVILQWGSASIAGGGGANGALNVNYPVAFPNNFFQAVAVPRDLSGGTTAGNTIYLNFQTGTAPLSQLKVGVAGSNIGNLSFRYFAIGN</sequence>
<dbReference type="Pfam" id="PF21882">
    <property type="entry name" value="Gp53-like_C"/>
    <property type="match status" value="1"/>
</dbReference>
<dbReference type="InterPro" id="IPR054075">
    <property type="entry name" value="Gp53-like_C"/>
</dbReference>
<feature type="domain" description="Putative tail fiber protein gp53-like C-terminal" evidence="2">
    <location>
        <begin position="201"/>
        <end position="292"/>
    </location>
</feature>
<dbReference type="Gene3D" id="2.60.40.3940">
    <property type="match status" value="1"/>
</dbReference>
<organism evidence="3">
    <name type="scientific">Siphoviridae sp. ct4sp3</name>
    <dbReference type="NCBI Taxonomy" id="2825332"/>
    <lineage>
        <taxon>Viruses</taxon>
        <taxon>Duplodnaviria</taxon>
        <taxon>Heunggongvirae</taxon>
        <taxon>Uroviricota</taxon>
        <taxon>Caudoviricetes</taxon>
    </lineage>
</organism>
<proteinExistence type="predicted"/>
<accession>A0A8S5PU94</accession>
<evidence type="ECO:0000313" key="3">
    <source>
        <dbReference type="EMBL" id="DAE10053.1"/>
    </source>
</evidence>
<name>A0A8S5PU94_9CAUD</name>
<protein>
    <submittedName>
        <fullName evidence="3">Tail fiber protein</fullName>
    </submittedName>
</protein>
<dbReference type="EMBL" id="BK015502">
    <property type="protein sequence ID" value="DAE10053.1"/>
    <property type="molecule type" value="Genomic_DNA"/>
</dbReference>
<evidence type="ECO:0000256" key="1">
    <source>
        <dbReference type="SAM" id="MobiDB-lite"/>
    </source>
</evidence>
<reference evidence="3" key="1">
    <citation type="journal article" date="2021" name="Proc. Natl. Acad. Sci. U.S.A.">
        <title>A Catalog of Tens of Thousands of Viruses from Human Metagenomes Reveals Hidden Associations with Chronic Diseases.</title>
        <authorList>
            <person name="Tisza M.J."/>
            <person name="Buck C.B."/>
        </authorList>
    </citation>
    <scope>NUCLEOTIDE SEQUENCE</scope>
    <source>
        <strain evidence="3">Ct4sp3</strain>
    </source>
</reference>